<dbReference type="AlphaFoldDB" id="A0A5S9F4X7"/>
<dbReference type="PANTHER" id="PTHR24347">
    <property type="entry name" value="SERINE/THREONINE-PROTEIN KINASE"/>
    <property type="match status" value="1"/>
</dbReference>
<evidence type="ECO:0000313" key="4">
    <source>
        <dbReference type="Proteomes" id="UP000326354"/>
    </source>
</evidence>
<keyword evidence="3" id="KW-0418">Kinase</keyword>
<dbReference type="OrthoDB" id="9788659at2"/>
<dbReference type="Pfam" id="PF00069">
    <property type="entry name" value="Pkinase"/>
    <property type="match status" value="1"/>
</dbReference>
<organism evidence="3 4">
    <name type="scientific">Uabimicrobium amorphum</name>
    <dbReference type="NCBI Taxonomy" id="2596890"/>
    <lineage>
        <taxon>Bacteria</taxon>
        <taxon>Pseudomonadati</taxon>
        <taxon>Planctomycetota</taxon>
        <taxon>Candidatus Uabimicrobiia</taxon>
        <taxon>Candidatus Uabimicrobiales</taxon>
        <taxon>Candidatus Uabimicrobiaceae</taxon>
        <taxon>Candidatus Uabimicrobium</taxon>
    </lineage>
</organism>
<evidence type="ECO:0000313" key="3">
    <source>
        <dbReference type="EMBL" id="BBM86256.1"/>
    </source>
</evidence>
<keyword evidence="3" id="KW-0808">Transferase</keyword>
<feature type="domain" description="Protein kinase" evidence="2">
    <location>
        <begin position="12"/>
        <end position="289"/>
    </location>
</feature>
<dbReference type="EMBL" id="AP019860">
    <property type="protein sequence ID" value="BBM86256.1"/>
    <property type="molecule type" value="Genomic_DNA"/>
</dbReference>
<dbReference type="KEGG" id="uam:UABAM_04642"/>
<dbReference type="InterPro" id="IPR008271">
    <property type="entry name" value="Ser/Thr_kinase_AS"/>
</dbReference>
<dbReference type="PROSITE" id="PS50011">
    <property type="entry name" value="PROTEIN_KINASE_DOM"/>
    <property type="match status" value="1"/>
</dbReference>
<evidence type="ECO:0000256" key="1">
    <source>
        <dbReference type="SAM" id="MobiDB-lite"/>
    </source>
</evidence>
<protein>
    <submittedName>
        <fullName evidence="3">Serine/threonine protein kinase</fullName>
    </submittedName>
</protein>
<dbReference type="RefSeq" id="WP_151970322.1">
    <property type="nucleotide sequence ID" value="NZ_AP019860.1"/>
</dbReference>
<reference evidence="3 4" key="1">
    <citation type="submission" date="2019-08" db="EMBL/GenBank/DDBJ databases">
        <title>Complete genome sequence of Candidatus Uab amorphum.</title>
        <authorList>
            <person name="Shiratori T."/>
            <person name="Suzuki S."/>
            <person name="Kakizawa Y."/>
            <person name="Ishida K."/>
        </authorList>
    </citation>
    <scope>NUCLEOTIDE SEQUENCE [LARGE SCALE GENOMIC DNA]</scope>
    <source>
        <strain evidence="3 4">SRT547</strain>
    </source>
</reference>
<accession>A0A5S9F4X7</accession>
<proteinExistence type="predicted"/>
<dbReference type="Gene3D" id="1.10.510.10">
    <property type="entry name" value="Transferase(Phosphotransferase) domain 1"/>
    <property type="match status" value="1"/>
</dbReference>
<sequence length="473" mass="54982">MIIASEITNRRYKILKQISHTDNSEICLCQDERLGTQYALKVLKQTNSQIAIGRFKREIETLYRLTQQQVHNIVNVYDYGIDFGGRKNPWYVMELVEGFSLGDLLKKTQIFAQEDVVYIGIEILKALIHLHQKNIIHRDIKPENIMITQQFKVKLIDFGLAKSEEGQDFTMAGRSLGTPYYQDPFYLYLIESQHRQMTDLYALGATMYTLLCGIPPYKDVYPKCYNTIDLAQRILVDKSLPTNIREINATASEDLANIIQSAIYLNHEDFPEDSPPKGKKNKKKKHQEENPQDAQQRKDRKAKFHLEGRLDHLKIFWGLVPIKISLDSQNKIFPSPKLRQSISSKAVVTNTESQIIVKYYRLYRKLLHFFYSRQKYFASFIELSLTTSMEKLTNFTVEISLDKREQEQLNASSMQLKQDEVIKFISVFQKLYEQLSGSKFPSNKHFLHYISLIPSKDLDKVIVIMLKNALGVS</sequence>
<name>A0A5S9F4X7_UABAM</name>
<gene>
    <name evidence="3" type="ORF">UABAM_04642</name>
</gene>
<dbReference type="SMART" id="SM00220">
    <property type="entry name" value="S_TKc"/>
    <property type="match status" value="1"/>
</dbReference>
<dbReference type="SUPFAM" id="SSF56112">
    <property type="entry name" value="Protein kinase-like (PK-like)"/>
    <property type="match status" value="1"/>
</dbReference>
<keyword evidence="4" id="KW-1185">Reference proteome</keyword>
<dbReference type="InterPro" id="IPR011009">
    <property type="entry name" value="Kinase-like_dom_sf"/>
</dbReference>
<dbReference type="PROSITE" id="PS00108">
    <property type="entry name" value="PROTEIN_KINASE_ST"/>
    <property type="match status" value="1"/>
</dbReference>
<dbReference type="CDD" id="cd14014">
    <property type="entry name" value="STKc_PknB_like"/>
    <property type="match status" value="1"/>
</dbReference>
<feature type="region of interest" description="Disordered" evidence="1">
    <location>
        <begin position="268"/>
        <end position="300"/>
    </location>
</feature>
<dbReference type="GO" id="GO:0004674">
    <property type="term" value="F:protein serine/threonine kinase activity"/>
    <property type="evidence" value="ECO:0007669"/>
    <property type="project" value="UniProtKB-KW"/>
</dbReference>
<dbReference type="GO" id="GO:0005524">
    <property type="term" value="F:ATP binding"/>
    <property type="evidence" value="ECO:0007669"/>
    <property type="project" value="InterPro"/>
</dbReference>
<keyword evidence="3" id="KW-0723">Serine/threonine-protein kinase</keyword>
<evidence type="ECO:0000259" key="2">
    <source>
        <dbReference type="PROSITE" id="PS50011"/>
    </source>
</evidence>
<dbReference type="Proteomes" id="UP000326354">
    <property type="component" value="Chromosome"/>
</dbReference>
<dbReference type="InterPro" id="IPR000719">
    <property type="entry name" value="Prot_kinase_dom"/>
</dbReference>